<reference evidence="6 7" key="1">
    <citation type="submission" date="2020-09" db="EMBL/GenBank/DDBJ databases">
        <title>Methylomonas albis sp. nov. and Methylomonas fluvii sp. nov.: Two cold-adapted methanotrophs from the River Elbe and an amended description of Methylovulum psychrotolerans strain Eb1.</title>
        <authorList>
            <person name="Bussmann I.K."/>
            <person name="Klings K.-W."/>
            <person name="Warnstedt J."/>
            <person name="Hoppert M."/>
            <person name="Saborowski A."/>
            <person name="Horn F."/>
            <person name="Liebner S."/>
        </authorList>
    </citation>
    <scope>NUCLEOTIDE SEQUENCE [LARGE SCALE GENOMIC DNA]</scope>
    <source>
        <strain evidence="6 7">EbB</strain>
    </source>
</reference>
<dbReference type="Proteomes" id="UP000641152">
    <property type="component" value="Unassembled WGS sequence"/>
</dbReference>
<protein>
    <submittedName>
        <fullName evidence="6">ABC transporter substrate-binding protein</fullName>
    </submittedName>
</protein>
<dbReference type="Gene3D" id="3.40.190.10">
    <property type="entry name" value="Periplasmic binding protein-like II"/>
    <property type="match status" value="1"/>
</dbReference>
<feature type="transmembrane region" description="Helical" evidence="4">
    <location>
        <begin position="12"/>
        <end position="30"/>
    </location>
</feature>
<organism evidence="6 7">
    <name type="scientific">Methylomonas fluvii</name>
    <dbReference type="NCBI Taxonomy" id="1854564"/>
    <lineage>
        <taxon>Bacteria</taxon>
        <taxon>Pseudomonadati</taxon>
        <taxon>Pseudomonadota</taxon>
        <taxon>Gammaproteobacteria</taxon>
        <taxon>Methylococcales</taxon>
        <taxon>Methylococcaceae</taxon>
        <taxon>Methylomonas</taxon>
    </lineage>
</organism>
<dbReference type="PANTHER" id="PTHR30290">
    <property type="entry name" value="PERIPLASMIC BINDING COMPONENT OF ABC TRANSPORTER"/>
    <property type="match status" value="1"/>
</dbReference>
<keyword evidence="3" id="KW-0732">Signal</keyword>
<keyword evidence="2" id="KW-0813">Transport</keyword>
<proteinExistence type="inferred from homology"/>
<evidence type="ECO:0000256" key="2">
    <source>
        <dbReference type="ARBA" id="ARBA00022448"/>
    </source>
</evidence>
<evidence type="ECO:0000313" key="7">
    <source>
        <dbReference type="Proteomes" id="UP000641152"/>
    </source>
</evidence>
<dbReference type="Gene3D" id="3.10.105.10">
    <property type="entry name" value="Dipeptide-binding Protein, Domain 3"/>
    <property type="match status" value="1"/>
</dbReference>
<evidence type="ECO:0000256" key="3">
    <source>
        <dbReference type="ARBA" id="ARBA00022729"/>
    </source>
</evidence>
<comment type="similarity">
    <text evidence="1">Belongs to the bacterial solute-binding protein 5 family.</text>
</comment>
<dbReference type="PROSITE" id="PS01040">
    <property type="entry name" value="SBP_BACTERIAL_5"/>
    <property type="match status" value="1"/>
</dbReference>
<name>A0ABR9DF02_9GAMM</name>
<evidence type="ECO:0000259" key="5">
    <source>
        <dbReference type="Pfam" id="PF00496"/>
    </source>
</evidence>
<keyword evidence="4" id="KW-0812">Transmembrane</keyword>
<keyword evidence="4" id="KW-0472">Membrane</keyword>
<evidence type="ECO:0000313" key="6">
    <source>
        <dbReference type="EMBL" id="MBD9361664.1"/>
    </source>
</evidence>
<sequence>MQTPSTTRDWILYSLLSLTIVLIVLAMYQIDRQWLKLSEMQTALSEQAKDMRELRSAIASGAIAANAPANSTSSGEVAQAFQRAYAASRQPDYAQGDWSVEAFGTNLKTITPLVSSDAYASNVQSYVLESLITRNPDTLEWEGLVAKDWTISEDGLVITFRMREDVSFSDGQPLTADDVVFSFNFIMTDAIQAPRERAYLEKIASVKANGKYEVVFTFKEPYFEALSLAGGIGILPKHFYEPYLKEPQKFNESKGLLLGSGPYRLNDPKNWTPDKGNIELVRNERYWGDVQPSYHRILWKIIQNDSARLTTFRNGDIDSYSARPVEYQELKKDPQIQAKSQNFEYMPPVVGYSWIGWNQERGGKPTRFADKRVRQAMTYLTDVSRVIKDVMLDYAEPAVSPFSKTSKQHDVALQPYQADLEKAKALLKEAGYQDKNGDGVLEDKAGAPFEFKLTYFQANEDTKRLVLLLKDLYARAGVKLIPTPQEWPVMLENLDKKDFDAITLGWTSGIETDLYQIFHSSQAVSKGDNFIGYKNPALDKLIDDARRTVDESKRMPLWQQAEHILYEDQPYTFLMRRKSLLFVDKRIHNLQMTKLGLNFGSLPLENYVPLAQQKYTQ</sequence>
<comment type="caution">
    <text evidence="6">The sequence shown here is derived from an EMBL/GenBank/DDBJ whole genome shotgun (WGS) entry which is preliminary data.</text>
</comment>
<dbReference type="InterPro" id="IPR023765">
    <property type="entry name" value="SBP_5_CS"/>
</dbReference>
<dbReference type="Gene3D" id="3.90.76.10">
    <property type="entry name" value="Dipeptide-binding Protein, Domain 1"/>
    <property type="match status" value="1"/>
</dbReference>
<dbReference type="PANTHER" id="PTHR30290:SF9">
    <property type="entry name" value="OLIGOPEPTIDE-BINDING PROTEIN APPA"/>
    <property type="match status" value="1"/>
</dbReference>
<dbReference type="Pfam" id="PF00496">
    <property type="entry name" value="SBP_bac_5"/>
    <property type="match status" value="1"/>
</dbReference>
<dbReference type="RefSeq" id="WP_192394456.1">
    <property type="nucleotide sequence ID" value="NZ_CAJHIU010000002.1"/>
</dbReference>
<evidence type="ECO:0000256" key="4">
    <source>
        <dbReference type="SAM" id="Phobius"/>
    </source>
</evidence>
<keyword evidence="4" id="KW-1133">Transmembrane helix</keyword>
<dbReference type="InterPro" id="IPR030678">
    <property type="entry name" value="Peptide/Ni-bd"/>
</dbReference>
<dbReference type="SUPFAM" id="SSF53850">
    <property type="entry name" value="Periplasmic binding protein-like II"/>
    <property type="match status" value="1"/>
</dbReference>
<dbReference type="EMBL" id="JACXST010000002">
    <property type="protein sequence ID" value="MBD9361664.1"/>
    <property type="molecule type" value="Genomic_DNA"/>
</dbReference>
<keyword evidence="7" id="KW-1185">Reference proteome</keyword>
<dbReference type="PIRSF" id="PIRSF002741">
    <property type="entry name" value="MppA"/>
    <property type="match status" value="1"/>
</dbReference>
<evidence type="ECO:0000256" key="1">
    <source>
        <dbReference type="ARBA" id="ARBA00005695"/>
    </source>
</evidence>
<gene>
    <name evidence="6" type="ORF">EBB_14265</name>
</gene>
<dbReference type="CDD" id="cd08514">
    <property type="entry name" value="PBP2_AppA_like"/>
    <property type="match status" value="1"/>
</dbReference>
<feature type="domain" description="Solute-binding protein family 5" evidence="5">
    <location>
        <begin position="142"/>
        <end position="512"/>
    </location>
</feature>
<dbReference type="InterPro" id="IPR000914">
    <property type="entry name" value="SBP_5_dom"/>
</dbReference>
<dbReference type="InterPro" id="IPR039424">
    <property type="entry name" value="SBP_5"/>
</dbReference>
<accession>A0ABR9DF02</accession>